<dbReference type="AlphaFoldDB" id="A0A024UIT6"/>
<dbReference type="EMBL" id="KI913956">
    <property type="protein sequence ID" value="ETW06105.1"/>
    <property type="molecule type" value="Genomic_DNA"/>
</dbReference>
<feature type="compositionally biased region" description="Basic and acidic residues" evidence="1">
    <location>
        <begin position="35"/>
        <end position="45"/>
    </location>
</feature>
<protein>
    <submittedName>
        <fullName evidence="2">Uncharacterized protein</fullName>
    </submittedName>
</protein>
<dbReference type="RefSeq" id="XP_008865882.1">
    <property type="nucleotide sequence ID" value="XM_008867660.1"/>
</dbReference>
<evidence type="ECO:0000313" key="2">
    <source>
        <dbReference type="EMBL" id="ETW06105.1"/>
    </source>
</evidence>
<gene>
    <name evidence="2" type="ORF">H310_03698</name>
</gene>
<reference evidence="2" key="1">
    <citation type="submission" date="2013-12" db="EMBL/GenBank/DDBJ databases">
        <title>The Genome Sequence of Aphanomyces invadans NJM9701.</title>
        <authorList>
            <consortium name="The Broad Institute Genomics Platform"/>
            <person name="Russ C."/>
            <person name="Tyler B."/>
            <person name="van West P."/>
            <person name="Dieguez-Uribeondo J."/>
            <person name="Young S.K."/>
            <person name="Zeng Q."/>
            <person name="Gargeya S."/>
            <person name="Fitzgerald M."/>
            <person name="Abouelleil A."/>
            <person name="Alvarado L."/>
            <person name="Chapman S.B."/>
            <person name="Gainer-Dewar J."/>
            <person name="Goldberg J."/>
            <person name="Griggs A."/>
            <person name="Gujja S."/>
            <person name="Hansen M."/>
            <person name="Howarth C."/>
            <person name="Imamovic A."/>
            <person name="Ireland A."/>
            <person name="Larimer J."/>
            <person name="McCowan C."/>
            <person name="Murphy C."/>
            <person name="Pearson M."/>
            <person name="Poon T.W."/>
            <person name="Priest M."/>
            <person name="Roberts A."/>
            <person name="Saif S."/>
            <person name="Shea T."/>
            <person name="Sykes S."/>
            <person name="Wortman J."/>
            <person name="Nusbaum C."/>
            <person name="Birren B."/>
        </authorList>
    </citation>
    <scope>NUCLEOTIDE SEQUENCE [LARGE SCALE GENOMIC DNA]</scope>
    <source>
        <strain evidence="2">NJM9701</strain>
    </source>
</reference>
<sequence length="164" mass="16980">MHHVAACYARGRPCGQGAVVAPRPPGTRVAPSPLEKPRRSPVDAAKKYASKKVNQAANRVVGPLNKAVYTAKATKHLAGAAASVMNAGARAGNWIQKKADKRGNNAFVRAVGRAAGNGAAHMEVGRDRARQAQAVAAFAEAGAKRARDLARGARDGANNMIGRG</sequence>
<evidence type="ECO:0000256" key="1">
    <source>
        <dbReference type="SAM" id="MobiDB-lite"/>
    </source>
</evidence>
<feature type="region of interest" description="Disordered" evidence="1">
    <location>
        <begin position="16"/>
        <end position="45"/>
    </location>
</feature>
<organism evidence="2">
    <name type="scientific">Aphanomyces invadans</name>
    <dbReference type="NCBI Taxonomy" id="157072"/>
    <lineage>
        <taxon>Eukaryota</taxon>
        <taxon>Sar</taxon>
        <taxon>Stramenopiles</taxon>
        <taxon>Oomycota</taxon>
        <taxon>Saprolegniomycetes</taxon>
        <taxon>Saprolegniales</taxon>
        <taxon>Verrucalvaceae</taxon>
        <taxon>Aphanomyces</taxon>
    </lineage>
</organism>
<dbReference type="GeneID" id="20080748"/>
<accession>A0A024UIT6</accession>
<name>A0A024UIT6_9STRA</name>
<proteinExistence type="predicted"/>
<dbReference type="VEuPathDB" id="FungiDB:H310_03698"/>